<dbReference type="Proteomes" id="UP000016933">
    <property type="component" value="Unassembled WGS sequence"/>
</dbReference>
<dbReference type="HOGENOM" id="CLU_1354587_0_0_1"/>
<protein>
    <submittedName>
        <fullName evidence="2">Uncharacterized protein</fullName>
    </submittedName>
</protein>
<sequence>MDETTRVSDVREDSPSGQSQAGEFTRYNEPILSELSQDGGSNKDDLGSKNSGRMNRPSVRERRSYDRRRPGLRGGGGSQEDDEDREHDEGDPAANNDQVDNRISAREEPAVASPVAAREAEEPWEDMVYGYGLRRYQDEEDHVGVPMQKSGGKGRGKRKGKGEGNGNGKDRDTKNGYMGCIATDTHTNGHIDQSYPREQSSS</sequence>
<feature type="compositionally biased region" description="Polar residues" evidence="1">
    <location>
        <begin position="184"/>
        <end position="202"/>
    </location>
</feature>
<feature type="compositionally biased region" description="Acidic residues" evidence="1">
    <location>
        <begin position="79"/>
        <end position="91"/>
    </location>
</feature>
<accession>M2Y3Q3</accession>
<gene>
    <name evidence="2" type="ORF">DOTSEDRAFT_35291</name>
</gene>
<proteinExistence type="predicted"/>
<name>M2Y3Q3_DOTSN</name>
<dbReference type="AlphaFoldDB" id="M2Y3Q3"/>
<keyword evidence="3" id="KW-1185">Reference proteome</keyword>
<evidence type="ECO:0000313" key="3">
    <source>
        <dbReference type="Proteomes" id="UP000016933"/>
    </source>
</evidence>
<feature type="region of interest" description="Disordered" evidence="1">
    <location>
        <begin position="1"/>
        <end position="122"/>
    </location>
</feature>
<evidence type="ECO:0000256" key="1">
    <source>
        <dbReference type="SAM" id="MobiDB-lite"/>
    </source>
</evidence>
<reference evidence="3" key="1">
    <citation type="journal article" date="2012" name="PLoS Genet.">
        <title>The genomes of the fungal plant pathogens Cladosporium fulvum and Dothistroma septosporum reveal adaptation to different hosts and lifestyles but also signatures of common ancestry.</title>
        <authorList>
            <person name="de Wit P.J.G.M."/>
            <person name="van der Burgt A."/>
            <person name="Oekmen B."/>
            <person name="Stergiopoulos I."/>
            <person name="Abd-Elsalam K.A."/>
            <person name="Aerts A.L."/>
            <person name="Bahkali A.H."/>
            <person name="Beenen H.G."/>
            <person name="Chettri P."/>
            <person name="Cox M.P."/>
            <person name="Datema E."/>
            <person name="de Vries R.P."/>
            <person name="Dhillon B."/>
            <person name="Ganley A.R."/>
            <person name="Griffiths S.A."/>
            <person name="Guo Y."/>
            <person name="Hamelin R.C."/>
            <person name="Henrissat B."/>
            <person name="Kabir M.S."/>
            <person name="Jashni M.K."/>
            <person name="Kema G."/>
            <person name="Klaubauf S."/>
            <person name="Lapidus A."/>
            <person name="Levasseur A."/>
            <person name="Lindquist E."/>
            <person name="Mehrabi R."/>
            <person name="Ohm R.A."/>
            <person name="Owen T.J."/>
            <person name="Salamov A."/>
            <person name="Schwelm A."/>
            <person name="Schijlen E."/>
            <person name="Sun H."/>
            <person name="van den Burg H.A."/>
            <person name="van Ham R.C.H.J."/>
            <person name="Zhang S."/>
            <person name="Goodwin S.B."/>
            <person name="Grigoriev I.V."/>
            <person name="Collemare J."/>
            <person name="Bradshaw R.E."/>
        </authorList>
    </citation>
    <scope>NUCLEOTIDE SEQUENCE [LARGE SCALE GENOMIC DNA]</scope>
    <source>
        <strain evidence="3">NZE10 / CBS 128990</strain>
    </source>
</reference>
<feature type="region of interest" description="Disordered" evidence="1">
    <location>
        <begin position="140"/>
        <end position="202"/>
    </location>
</feature>
<feature type="compositionally biased region" description="Basic and acidic residues" evidence="1">
    <location>
        <begin position="99"/>
        <end position="109"/>
    </location>
</feature>
<reference evidence="2 3" key="2">
    <citation type="journal article" date="2012" name="PLoS Pathog.">
        <title>Diverse lifestyles and strategies of plant pathogenesis encoded in the genomes of eighteen Dothideomycetes fungi.</title>
        <authorList>
            <person name="Ohm R.A."/>
            <person name="Feau N."/>
            <person name="Henrissat B."/>
            <person name="Schoch C.L."/>
            <person name="Horwitz B.A."/>
            <person name="Barry K.W."/>
            <person name="Condon B.J."/>
            <person name="Copeland A.C."/>
            <person name="Dhillon B."/>
            <person name="Glaser F."/>
            <person name="Hesse C.N."/>
            <person name="Kosti I."/>
            <person name="LaButti K."/>
            <person name="Lindquist E.A."/>
            <person name="Lucas S."/>
            <person name="Salamov A.A."/>
            <person name="Bradshaw R.E."/>
            <person name="Ciuffetti L."/>
            <person name="Hamelin R.C."/>
            <person name="Kema G.H.J."/>
            <person name="Lawrence C."/>
            <person name="Scott J.A."/>
            <person name="Spatafora J.W."/>
            <person name="Turgeon B.G."/>
            <person name="de Wit P.J.G.M."/>
            <person name="Zhong S."/>
            <person name="Goodwin S.B."/>
            <person name="Grigoriev I.V."/>
        </authorList>
    </citation>
    <scope>NUCLEOTIDE SEQUENCE [LARGE SCALE GENOMIC DNA]</scope>
    <source>
        <strain evidence="3">NZE10 / CBS 128990</strain>
    </source>
</reference>
<dbReference type="EMBL" id="KB446540">
    <property type="protein sequence ID" value="EME42924.1"/>
    <property type="molecule type" value="Genomic_DNA"/>
</dbReference>
<organism evidence="2 3">
    <name type="scientific">Dothistroma septosporum (strain NZE10 / CBS 128990)</name>
    <name type="common">Red band needle blight fungus</name>
    <name type="synonym">Mycosphaerella pini</name>
    <dbReference type="NCBI Taxonomy" id="675120"/>
    <lineage>
        <taxon>Eukaryota</taxon>
        <taxon>Fungi</taxon>
        <taxon>Dikarya</taxon>
        <taxon>Ascomycota</taxon>
        <taxon>Pezizomycotina</taxon>
        <taxon>Dothideomycetes</taxon>
        <taxon>Dothideomycetidae</taxon>
        <taxon>Mycosphaerellales</taxon>
        <taxon>Mycosphaerellaceae</taxon>
        <taxon>Dothistroma</taxon>
    </lineage>
</organism>
<feature type="compositionally biased region" description="Basic and acidic residues" evidence="1">
    <location>
        <begin position="58"/>
        <end position="69"/>
    </location>
</feature>
<feature type="compositionally biased region" description="Basic and acidic residues" evidence="1">
    <location>
        <begin position="1"/>
        <end position="14"/>
    </location>
</feature>
<evidence type="ECO:0000313" key="2">
    <source>
        <dbReference type="EMBL" id="EME42924.1"/>
    </source>
</evidence>